<evidence type="ECO:0000313" key="4">
    <source>
        <dbReference type="Proteomes" id="UP001651158"/>
    </source>
</evidence>
<evidence type="ECO:0000256" key="1">
    <source>
        <dbReference type="SAM" id="Phobius"/>
    </source>
</evidence>
<sequence>MSVDDCLTACCSTTNCTTIAYYEFSRKCILYNCGDPNFCIRTGSSTGNVFYIERTSAENEMNPFWSRLASQSRKQTALTIGVLAAIAFVFLASLGVCLYLRCSRRRGRGSGHLKHRNKRIRGVGGPYHIIFNSEGEEPLPNGNNTLF</sequence>
<dbReference type="EMBL" id="JAKROA010000003">
    <property type="protein sequence ID" value="KAL5109050.1"/>
    <property type="molecule type" value="Genomic_DNA"/>
</dbReference>
<evidence type="ECO:0000259" key="2">
    <source>
        <dbReference type="PROSITE" id="PS50948"/>
    </source>
</evidence>
<comment type="caution">
    <text evidence="3">The sequence shown here is derived from an EMBL/GenBank/DDBJ whole genome shotgun (WGS) entry which is preliminary data.</text>
</comment>
<name>A0ABR4QHH3_9CEST</name>
<keyword evidence="4" id="KW-1185">Reference proteome</keyword>
<gene>
    <name evidence="3" type="ORF">TcWFU_006247</name>
</gene>
<feature type="transmembrane region" description="Helical" evidence="1">
    <location>
        <begin position="77"/>
        <end position="100"/>
    </location>
</feature>
<keyword evidence="1" id="KW-0472">Membrane</keyword>
<dbReference type="PROSITE" id="PS50948">
    <property type="entry name" value="PAN"/>
    <property type="match status" value="1"/>
</dbReference>
<organism evidence="3 4">
    <name type="scientific">Taenia crassiceps</name>
    <dbReference type="NCBI Taxonomy" id="6207"/>
    <lineage>
        <taxon>Eukaryota</taxon>
        <taxon>Metazoa</taxon>
        <taxon>Spiralia</taxon>
        <taxon>Lophotrochozoa</taxon>
        <taxon>Platyhelminthes</taxon>
        <taxon>Cestoda</taxon>
        <taxon>Eucestoda</taxon>
        <taxon>Cyclophyllidea</taxon>
        <taxon>Taeniidae</taxon>
        <taxon>Taenia</taxon>
    </lineage>
</organism>
<proteinExistence type="predicted"/>
<dbReference type="InterPro" id="IPR003609">
    <property type="entry name" value="Pan_app"/>
</dbReference>
<feature type="domain" description="Apple" evidence="2">
    <location>
        <begin position="1"/>
        <end position="56"/>
    </location>
</feature>
<evidence type="ECO:0000313" key="3">
    <source>
        <dbReference type="EMBL" id="KAL5109050.1"/>
    </source>
</evidence>
<dbReference type="Proteomes" id="UP001651158">
    <property type="component" value="Unassembled WGS sequence"/>
</dbReference>
<keyword evidence="1" id="KW-0812">Transmembrane</keyword>
<accession>A0ABR4QHH3</accession>
<keyword evidence="1" id="KW-1133">Transmembrane helix</keyword>
<reference evidence="3 4" key="1">
    <citation type="journal article" date="2022" name="Front. Cell. Infect. Microbiol.">
        <title>The Genomes of Two Strains of Taenia crassiceps the Animal Model for the Study of Human Cysticercosis.</title>
        <authorList>
            <person name="Bobes R.J."/>
            <person name="Estrada K."/>
            <person name="Rios-Valencia D.G."/>
            <person name="Calderon-Gallegos A."/>
            <person name="de la Torre P."/>
            <person name="Carrero J.C."/>
            <person name="Sanchez-Flores A."/>
            <person name="Laclette J.P."/>
        </authorList>
    </citation>
    <scope>NUCLEOTIDE SEQUENCE [LARGE SCALE GENOMIC DNA]</scope>
    <source>
        <strain evidence="3">WFUcys</strain>
    </source>
</reference>
<protein>
    <recommendedName>
        <fullName evidence="2">Apple domain-containing protein</fullName>
    </recommendedName>
</protein>